<dbReference type="PANTHER" id="PTHR43102">
    <property type="entry name" value="SLR1143 PROTEIN"/>
    <property type="match status" value="1"/>
</dbReference>
<gene>
    <name evidence="2" type="ORF">ACFS7Z_05040</name>
</gene>
<name>A0ABW6BPF0_9BACT</name>
<dbReference type="RefSeq" id="WP_377481850.1">
    <property type="nucleotide sequence ID" value="NZ_JBHUOX010000003.1"/>
</dbReference>
<reference evidence="3" key="1">
    <citation type="journal article" date="2019" name="Int. J. Syst. Evol. Microbiol.">
        <title>The Global Catalogue of Microorganisms (GCM) 10K type strain sequencing project: providing services to taxonomists for standard genome sequencing and annotation.</title>
        <authorList>
            <consortium name="The Broad Institute Genomics Platform"/>
            <consortium name="The Broad Institute Genome Sequencing Center for Infectious Disease"/>
            <person name="Wu L."/>
            <person name="Ma J."/>
        </authorList>
    </citation>
    <scope>NUCLEOTIDE SEQUENCE [LARGE SCALE GENOMIC DNA]</scope>
    <source>
        <strain evidence="3">KCTC 23984</strain>
    </source>
</reference>
<protein>
    <submittedName>
        <fullName evidence="2">GAF domain-containing protein</fullName>
    </submittedName>
</protein>
<evidence type="ECO:0000313" key="3">
    <source>
        <dbReference type="Proteomes" id="UP001597641"/>
    </source>
</evidence>
<dbReference type="Proteomes" id="UP001597641">
    <property type="component" value="Unassembled WGS sequence"/>
</dbReference>
<dbReference type="EMBL" id="JBHUOX010000003">
    <property type="protein sequence ID" value="MFD2999714.1"/>
    <property type="molecule type" value="Genomic_DNA"/>
</dbReference>
<dbReference type="InterPro" id="IPR003018">
    <property type="entry name" value="GAF"/>
</dbReference>
<dbReference type="PANTHER" id="PTHR43102:SF2">
    <property type="entry name" value="GAF DOMAIN-CONTAINING PROTEIN"/>
    <property type="match status" value="1"/>
</dbReference>
<evidence type="ECO:0000313" key="2">
    <source>
        <dbReference type="EMBL" id="MFD2999714.1"/>
    </source>
</evidence>
<dbReference type="SUPFAM" id="SSF55781">
    <property type="entry name" value="GAF domain-like"/>
    <property type="match status" value="1"/>
</dbReference>
<evidence type="ECO:0000259" key="1">
    <source>
        <dbReference type="Pfam" id="PF01590"/>
    </source>
</evidence>
<comment type="caution">
    <text evidence="2">The sequence shown here is derived from an EMBL/GenBank/DDBJ whole genome shotgun (WGS) entry which is preliminary data.</text>
</comment>
<organism evidence="2 3">
    <name type="scientific">Pontibacter toksunensis</name>
    <dbReference type="NCBI Taxonomy" id="1332631"/>
    <lineage>
        <taxon>Bacteria</taxon>
        <taxon>Pseudomonadati</taxon>
        <taxon>Bacteroidota</taxon>
        <taxon>Cytophagia</taxon>
        <taxon>Cytophagales</taxon>
        <taxon>Hymenobacteraceae</taxon>
        <taxon>Pontibacter</taxon>
    </lineage>
</organism>
<dbReference type="Gene3D" id="3.30.450.40">
    <property type="match status" value="1"/>
</dbReference>
<dbReference type="InterPro" id="IPR029016">
    <property type="entry name" value="GAF-like_dom_sf"/>
</dbReference>
<sequence length="129" mass="14861">MVDEERQWFKSRQGMEIQETPREYSFCAHAILNPNEPFIVPAARYDERFHDNPLTRGEPNIAFYAGVPVKGCGHALDSLCVIGNRPRELAEQKIESLKALAKLVNVYMELRRQNSNWIKAGMSFNRLSH</sequence>
<feature type="domain" description="GAF" evidence="1">
    <location>
        <begin position="2"/>
        <end position="106"/>
    </location>
</feature>
<accession>A0ABW6BPF0</accession>
<dbReference type="Pfam" id="PF01590">
    <property type="entry name" value="GAF"/>
    <property type="match status" value="1"/>
</dbReference>
<keyword evidence="3" id="KW-1185">Reference proteome</keyword>
<proteinExistence type="predicted"/>